<dbReference type="SUPFAM" id="SSF52833">
    <property type="entry name" value="Thioredoxin-like"/>
    <property type="match status" value="1"/>
</dbReference>
<evidence type="ECO:0000313" key="10">
    <source>
        <dbReference type="Proteomes" id="UP001174909"/>
    </source>
</evidence>
<evidence type="ECO:0000256" key="6">
    <source>
        <dbReference type="PIRNR" id="PIRNR000239"/>
    </source>
</evidence>
<dbReference type="InterPro" id="IPR036249">
    <property type="entry name" value="Thioredoxin-like_sf"/>
</dbReference>
<dbReference type="Gene3D" id="3.30.1020.10">
    <property type="entry name" value="Antioxidant, Horf6, Chain A, domain2"/>
    <property type="match status" value="1"/>
</dbReference>
<dbReference type="Proteomes" id="UP001174909">
    <property type="component" value="Unassembled WGS sequence"/>
</dbReference>
<dbReference type="PANTHER" id="PTHR43503">
    <property type="entry name" value="MCG48959-RELATED"/>
    <property type="match status" value="1"/>
</dbReference>
<comment type="caution">
    <text evidence="9">The sequence shown here is derived from an EMBL/GenBank/DDBJ whole genome shotgun (WGS) entry which is preliminary data.</text>
</comment>
<dbReference type="Gene3D" id="3.40.30.10">
    <property type="entry name" value="Glutaredoxin"/>
    <property type="match status" value="1"/>
</dbReference>
<dbReference type="AlphaFoldDB" id="A0AA35X573"/>
<name>A0AA35X573_GEOBA</name>
<comment type="function">
    <text evidence="6">Thiol-specific peroxidase that catalyzes the reduction of hydrogen peroxide and organic hydroperoxides to water and alcohols, respectively.</text>
</comment>
<dbReference type="InterPro" id="IPR019479">
    <property type="entry name" value="Peroxiredoxin_C"/>
</dbReference>
<evidence type="ECO:0000256" key="5">
    <source>
        <dbReference type="ARBA" id="ARBA00025719"/>
    </source>
</evidence>
<dbReference type="InterPro" id="IPR024706">
    <property type="entry name" value="Peroxiredoxin_AhpC-typ"/>
</dbReference>
<reference evidence="9" key="1">
    <citation type="submission" date="2023-03" db="EMBL/GenBank/DDBJ databases">
        <authorList>
            <person name="Steffen K."/>
            <person name="Cardenas P."/>
        </authorList>
    </citation>
    <scope>NUCLEOTIDE SEQUENCE</scope>
</reference>
<dbReference type="Pfam" id="PF00578">
    <property type="entry name" value="AhpC-TSA"/>
    <property type="match status" value="1"/>
</dbReference>
<keyword evidence="3 6" id="KW-0560">Oxidoreductase</keyword>
<gene>
    <name evidence="9" type="ORF">GBAR_LOCUS21482</name>
</gene>
<dbReference type="FunFam" id="3.30.1020.10:FF:000001">
    <property type="entry name" value="1-Cys peroxiredoxin"/>
    <property type="match status" value="1"/>
</dbReference>
<dbReference type="InterPro" id="IPR045020">
    <property type="entry name" value="PRX_1cys"/>
</dbReference>
<evidence type="ECO:0000256" key="7">
    <source>
        <dbReference type="PIRSR" id="PIRSR000239-1"/>
    </source>
</evidence>
<evidence type="ECO:0000256" key="4">
    <source>
        <dbReference type="ARBA" id="ARBA00023284"/>
    </source>
</evidence>
<dbReference type="InterPro" id="IPR000866">
    <property type="entry name" value="AhpC/TSA"/>
</dbReference>
<protein>
    <submittedName>
        <fullName evidence="9">1-Cys peroxiredoxin</fullName>
    </submittedName>
</protein>
<dbReference type="GO" id="GO:0045454">
    <property type="term" value="P:cell redox homeostasis"/>
    <property type="evidence" value="ECO:0007669"/>
    <property type="project" value="TreeGrafter"/>
</dbReference>
<dbReference type="PIRSF" id="PIRSF000239">
    <property type="entry name" value="AHPC"/>
    <property type="match status" value="1"/>
</dbReference>
<feature type="active site" description="Cysteine sulfenic acid (-SOH) intermediate; for peroxidase activity" evidence="7">
    <location>
        <position position="45"/>
    </location>
</feature>
<keyword evidence="10" id="KW-1185">Reference proteome</keyword>
<proteinExistence type="inferred from homology"/>
<dbReference type="GO" id="GO:0051920">
    <property type="term" value="F:peroxiredoxin activity"/>
    <property type="evidence" value="ECO:0007669"/>
    <property type="project" value="InterPro"/>
</dbReference>
<feature type="domain" description="Thioredoxin" evidence="8">
    <location>
        <begin position="3"/>
        <end position="168"/>
    </location>
</feature>
<dbReference type="CDD" id="cd03016">
    <property type="entry name" value="PRX_1cys"/>
    <property type="match status" value="1"/>
</dbReference>
<organism evidence="9 10">
    <name type="scientific">Geodia barretti</name>
    <name type="common">Barrett's horny sponge</name>
    <dbReference type="NCBI Taxonomy" id="519541"/>
    <lineage>
        <taxon>Eukaryota</taxon>
        <taxon>Metazoa</taxon>
        <taxon>Porifera</taxon>
        <taxon>Demospongiae</taxon>
        <taxon>Heteroscleromorpha</taxon>
        <taxon>Tetractinellida</taxon>
        <taxon>Astrophorina</taxon>
        <taxon>Geodiidae</taxon>
        <taxon>Geodia</taxon>
    </lineage>
</organism>
<sequence length="219" mass="24243">MALHIGEEAPNFTAETTEGTIDFHDWIGDGWAILFSHPKDFTPVCTTELGYMAGLKSEFAKRNCKVVGLSIDPVTDHKEWAKDIEETQGHAVNYPIVGDSDMKVAKLYDMLHPEASGPSEGRTAADNATVRSVFVVGPDKKIKLMLTYPMTTGRNFDEVLRVVDSMQLTAKHQVATPVNWKAGDDVIIVPSVSNEQAKEKYPDGWKTLKPYLRLVAPPK</sequence>
<evidence type="ECO:0000256" key="2">
    <source>
        <dbReference type="ARBA" id="ARBA00022862"/>
    </source>
</evidence>
<keyword evidence="1 6" id="KW-0575">Peroxidase</keyword>
<dbReference type="GO" id="GO:0005829">
    <property type="term" value="C:cytosol"/>
    <property type="evidence" value="ECO:0007669"/>
    <property type="project" value="TreeGrafter"/>
</dbReference>
<comment type="similarity">
    <text evidence="5">Belongs to the peroxiredoxin family. Prx6 subfamily.</text>
</comment>
<evidence type="ECO:0000313" key="9">
    <source>
        <dbReference type="EMBL" id="CAI8038530.1"/>
    </source>
</evidence>
<evidence type="ECO:0000256" key="1">
    <source>
        <dbReference type="ARBA" id="ARBA00022559"/>
    </source>
</evidence>
<dbReference type="PANTHER" id="PTHR43503:SF4">
    <property type="entry name" value="PEROXIREDOXIN-6"/>
    <property type="match status" value="1"/>
</dbReference>
<keyword evidence="2 6" id="KW-0049">Antioxidant</keyword>
<accession>A0AA35X573</accession>
<dbReference type="Pfam" id="PF10417">
    <property type="entry name" value="1-cysPrx_C"/>
    <property type="match status" value="1"/>
</dbReference>
<dbReference type="EMBL" id="CASHTH010002998">
    <property type="protein sequence ID" value="CAI8038530.1"/>
    <property type="molecule type" value="Genomic_DNA"/>
</dbReference>
<dbReference type="FunFam" id="3.40.30.10:FF:000011">
    <property type="entry name" value="Peroxiredoxin PRX1"/>
    <property type="match status" value="1"/>
</dbReference>
<evidence type="ECO:0000256" key="3">
    <source>
        <dbReference type="ARBA" id="ARBA00023002"/>
    </source>
</evidence>
<keyword evidence="4 6" id="KW-0676">Redox-active center</keyword>
<evidence type="ECO:0000259" key="8">
    <source>
        <dbReference type="PROSITE" id="PS51352"/>
    </source>
</evidence>
<dbReference type="PROSITE" id="PS51352">
    <property type="entry name" value="THIOREDOXIN_2"/>
    <property type="match status" value="1"/>
</dbReference>
<dbReference type="InterPro" id="IPR013766">
    <property type="entry name" value="Thioredoxin_domain"/>
</dbReference>